<sequence>MAPRHTAKCLLFLQKLDASYRRAKTKTLLGQCGDNHNTIPNYFHGCGYEEGPAFTARVTSVKNAEAEGRTSHNPANNPKTMAPRHLEKCFQLAEELDAAYLRAKTNRLLGQYGGDTVLNHFHGYGCADGAEVRGHVASVKNAEAEVRQHFDRGYLVSVADVYGAVSNKLDPKAKKELAMPGRQHAF</sequence>
<dbReference type="EMBL" id="CP134184">
    <property type="protein sequence ID" value="WPA97089.1"/>
    <property type="molecule type" value="Genomic_DNA"/>
</dbReference>
<dbReference type="GeneID" id="90643757"/>
<reference evidence="1 2" key="1">
    <citation type="submission" date="2023-09" db="EMBL/GenBank/DDBJ databases">
        <title>Complete-Gapless Cercospora beticola genome.</title>
        <authorList>
            <person name="Wyatt N.A."/>
            <person name="Spanner R.E."/>
            <person name="Bolton M.D."/>
        </authorList>
    </citation>
    <scope>NUCLEOTIDE SEQUENCE [LARGE SCALE GENOMIC DNA]</scope>
    <source>
        <strain evidence="1">Cb09-40</strain>
    </source>
</reference>
<keyword evidence="2" id="KW-1185">Reference proteome</keyword>
<accession>A0ABZ0NC58</accession>
<proteinExistence type="predicted"/>
<gene>
    <name evidence="1" type="ORF">RHO25_001697</name>
</gene>
<evidence type="ECO:0000313" key="1">
    <source>
        <dbReference type="EMBL" id="WPA97089.1"/>
    </source>
</evidence>
<name>A0ABZ0NC58_CERBT</name>
<dbReference type="Proteomes" id="UP001302367">
    <property type="component" value="Chromosome 1"/>
</dbReference>
<dbReference type="RefSeq" id="XP_065458207.1">
    <property type="nucleotide sequence ID" value="XM_065602135.1"/>
</dbReference>
<protein>
    <submittedName>
        <fullName evidence="1">Uncharacterized protein</fullName>
    </submittedName>
</protein>
<organism evidence="1 2">
    <name type="scientific">Cercospora beticola</name>
    <name type="common">Sugarbeet leaf spot fungus</name>
    <dbReference type="NCBI Taxonomy" id="122368"/>
    <lineage>
        <taxon>Eukaryota</taxon>
        <taxon>Fungi</taxon>
        <taxon>Dikarya</taxon>
        <taxon>Ascomycota</taxon>
        <taxon>Pezizomycotina</taxon>
        <taxon>Dothideomycetes</taxon>
        <taxon>Dothideomycetidae</taxon>
        <taxon>Mycosphaerellales</taxon>
        <taxon>Mycosphaerellaceae</taxon>
        <taxon>Cercospora</taxon>
    </lineage>
</organism>
<evidence type="ECO:0000313" key="2">
    <source>
        <dbReference type="Proteomes" id="UP001302367"/>
    </source>
</evidence>